<organism evidence="3 4">
    <name type="scientific">Beggiatoa alba B18LD</name>
    <dbReference type="NCBI Taxonomy" id="395493"/>
    <lineage>
        <taxon>Bacteria</taxon>
        <taxon>Pseudomonadati</taxon>
        <taxon>Pseudomonadota</taxon>
        <taxon>Gammaproteobacteria</taxon>
        <taxon>Thiotrichales</taxon>
        <taxon>Thiotrichaceae</taxon>
        <taxon>Beggiatoa</taxon>
    </lineage>
</organism>
<dbReference type="RefSeq" id="WP_002685496.1">
    <property type="nucleotide sequence ID" value="NZ_JH600070.1"/>
</dbReference>
<dbReference type="InterPro" id="IPR006591">
    <property type="entry name" value="RNAP_P/RPABC4"/>
</dbReference>
<dbReference type="InterPro" id="IPR029040">
    <property type="entry name" value="RPABC4/Spt4"/>
</dbReference>
<dbReference type="Pfam" id="PF03604">
    <property type="entry name" value="Zn_ribbon_RPAB4"/>
    <property type="match status" value="1"/>
</dbReference>
<protein>
    <submittedName>
        <fullName evidence="3">DNA directed RNA polymerase, 7 kDa subunit</fullName>
    </submittedName>
</protein>
<name>I3CFV3_9GAMM</name>
<dbReference type="AlphaFoldDB" id="I3CFV3"/>
<keyword evidence="2" id="KW-0862">Zinc</keyword>
<dbReference type="EMBL" id="JH600070">
    <property type="protein sequence ID" value="EIJ42496.1"/>
    <property type="molecule type" value="Genomic_DNA"/>
</dbReference>
<proteinExistence type="predicted"/>
<dbReference type="Gene3D" id="2.20.28.30">
    <property type="entry name" value="RNA polymerase ii, chain L"/>
    <property type="match status" value="1"/>
</dbReference>
<dbReference type="Proteomes" id="UP000005744">
    <property type="component" value="Unassembled WGS sequence"/>
</dbReference>
<dbReference type="SUPFAM" id="SSF63393">
    <property type="entry name" value="RNA polymerase subunits"/>
    <property type="match status" value="1"/>
</dbReference>
<evidence type="ECO:0000313" key="4">
    <source>
        <dbReference type="Proteomes" id="UP000005744"/>
    </source>
</evidence>
<gene>
    <name evidence="3" type="ORF">BegalDRAFT_1617</name>
</gene>
<keyword evidence="4" id="KW-1185">Reference proteome</keyword>
<sequence length="55" mass="6228">MGRYDDDYEGYDDDGYDSDDYGSGLYVCDECGFRLEAEAGEDIECPECGYPMTEQ</sequence>
<reference evidence="3 4" key="1">
    <citation type="submission" date="2011-11" db="EMBL/GenBank/DDBJ databases">
        <title>Improved High-Quality Draft sequence of Beggiatoa alba B18lD.</title>
        <authorList>
            <consortium name="US DOE Joint Genome Institute"/>
            <person name="Lucas S."/>
            <person name="Han J."/>
            <person name="Lapidus A."/>
            <person name="Cheng J.-F."/>
            <person name="Goodwin L."/>
            <person name="Pitluck S."/>
            <person name="Peters L."/>
            <person name="Mikhailova N."/>
            <person name="Held B."/>
            <person name="Detter J.C."/>
            <person name="Han C."/>
            <person name="Tapia R."/>
            <person name="Land M."/>
            <person name="Hauser L."/>
            <person name="Kyrpides N."/>
            <person name="Ivanova N."/>
            <person name="Pagani I."/>
            <person name="Samuel K."/>
            <person name="Teske A."/>
            <person name="Mueller J."/>
            <person name="Woyke T."/>
        </authorList>
    </citation>
    <scope>NUCLEOTIDE SEQUENCE [LARGE SCALE GENOMIC DNA]</scope>
    <source>
        <strain evidence="3 4">B18LD</strain>
    </source>
</reference>
<evidence type="ECO:0000256" key="1">
    <source>
        <dbReference type="ARBA" id="ARBA00022723"/>
    </source>
</evidence>
<evidence type="ECO:0000256" key="2">
    <source>
        <dbReference type="ARBA" id="ARBA00022833"/>
    </source>
</evidence>
<keyword evidence="1" id="KW-0479">Metal-binding</keyword>
<dbReference type="OrthoDB" id="5291921at2"/>
<dbReference type="HOGENOM" id="CLU_3022756_0_0_6"/>
<evidence type="ECO:0000313" key="3">
    <source>
        <dbReference type="EMBL" id="EIJ42496.1"/>
    </source>
</evidence>
<accession>I3CFV3</accession>